<feature type="signal peptide" evidence="1">
    <location>
        <begin position="1"/>
        <end position="29"/>
    </location>
</feature>
<dbReference type="AlphaFoldDB" id="A0A2T5ML08"/>
<dbReference type="OrthoDB" id="7000272at2"/>
<sequence>MSANTFRVSRCSAFLALAAVLLAPFNASALSFDAAVGDSSINGVLNTTITIGGAWRMQNRAADLVGKSNLNPDVCADFQSCQGVFKDQTTPARTLAAAPGQFSLNADDGNLNYDRHDLVSAVAKVTQDLKLSYENFEFFARWLYFYDAVNNNFTEYHPNRVTRENYQQVGFAPGDRGFVNTGDPVTTAILRNLVYFPNNRIYGAGGVVRNRRTDSSTLKQVGTNLQLMEAVLSGKFEIAGERSLNVKLGRQTVNWGESTLLVINSLNQVNPVNANNLYRVGFQLEEVFTPVGMLYASTEIAPGVDLGGFYQLEWQPVEIPAPGSFMSFLDVGTNNAGRNVSISFGGGAEDPSSLARPQNNPLALIAGTSLNIERLRDHTPSHSGQYGASLKYYAEWLGNGTELGAYFMNYHSRLPYGSFYATQNSCARAGGNSQHRDATNALDIVSVVGGNLCPDLPINRVLLGQDPNLAKSSVAPLDTARFQLEYPENIKLYGFSFNTTLGDLSLQGEVAYRPKAPLQIATVDLAFAAFGPTLTRCHDNIGCAGSSNGSIGVDGTTHHPSDFTTDVAGTNNPFRDTIDAGVALPITVELTNTLLALGLDPTQLNLPSAVSLGHIPGSARAFPNFVIPYRGGMIGDNAATDLSRPLNSKNPGYIRGYEYFKTLQYNFGGTYISGASDPLAAIINADQVQSVFEIGATHVPNMPSWSELQIEGPGTYTSATAGADGTGADGSQRACSTNKSCTVGPDGLRFNPTQQRDGFATRFSWGYRIINVIKYESVLPGISIQPTIIFAHDVSGTAPGPAENFVDGRKSIVSFVETRYKSAFSFTLGYTWFTGGGSHNLYRDRDFAQAFAKYQF</sequence>
<organism evidence="2 3">
    <name type="scientific">Stenotrophobium rhamnosiphilum</name>
    <dbReference type="NCBI Taxonomy" id="2029166"/>
    <lineage>
        <taxon>Bacteria</taxon>
        <taxon>Pseudomonadati</taxon>
        <taxon>Pseudomonadota</taxon>
        <taxon>Gammaproteobacteria</taxon>
        <taxon>Nevskiales</taxon>
        <taxon>Nevskiaceae</taxon>
        <taxon>Stenotrophobium</taxon>
    </lineage>
</organism>
<dbReference type="Pfam" id="PF06980">
    <property type="entry name" value="DUF1302"/>
    <property type="match status" value="1"/>
</dbReference>
<dbReference type="EMBL" id="QANS01000001">
    <property type="protein sequence ID" value="PTU33244.1"/>
    <property type="molecule type" value="Genomic_DNA"/>
</dbReference>
<dbReference type="InterPro" id="IPR010727">
    <property type="entry name" value="DUF1302"/>
</dbReference>
<dbReference type="RefSeq" id="WP_107938951.1">
    <property type="nucleotide sequence ID" value="NZ_QANS01000001.1"/>
</dbReference>
<comment type="caution">
    <text evidence="2">The sequence shown here is derived from an EMBL/GenBank/DDBJ whole genome shotgun (WGS) entry which is preliminary data.</text>
</comment>
<feature type="chain" id="PRO_5015512106" evidence="1">
    <location>
        <begin position="30"/>
        <end position="856"/>
    </location>
</feature>
<protein>
    <submittedName>
        <fullName evidence="2">DUF1302 domain-containing protein</fullName>
    </submittedName>
</protein>
<evidence type="ECO:0000313" key="3">
    <source>
        <dbReference type="Proteomes" id="UP000244248"/>
    </source>
</evidence>
<gene>
    <name evidence="2" type="ORF">CJD38_03835</name>
</gene>
<evidence type="ECO:0000256" key="1">
    <source>
        <dbReference type="SAM" id="SignalP"/>
    </source>
</evidence>
<keyword evidence="3" id="KW-1185">Reference proteome</keyword>
<keyword evidence="1" id="KW-0732">Signal</keyword>
<dbReference type="Proteomes" id="UP000244248">
    <property type="component" value="Unassembled WGS sequence"/>
</dbReference>
<name>A0A2T5ML08_9GAMM</name>
<proteinExistence type="predicted"/>
<reference evidence="2 3" key="1">
    <citation type="submission" date="2018-04" db="EMBL/GenBank/DDBJ databases">
        <title>Novel species isolated from glacier.</title>
        <authorList>
            <person name="Liu Q."/>
            <person name="Xin Y.-H."/>
        </authorList>
    </citation>
    <scope>NUCLEOTIDE SEQUENCE [LARGE SCALE GENOMIC DNA]</scope>
    <source>
        <strain evidence="2 3">GT1R17</strain>
    </source>
</reference>
<evidence type="ECO:0000313" key="2">
    <source>
        <dbReference type="EMBL" id="PTU33244.1"/>
    </source>
</evidence>
<accession>A0A2T5ML08</accession>